<organism evidence="2 3">
    <name type="scientific">Bacillus phage SP-15</name>
    <dbReference type="NCBI Taxonomy" id="1792032"/>
    <lineage>
        <taxon>Viruses</taxon>
        <taxon>Duplodnaviria</taxon>
        <taxon>Heunggongvirae</taxon>
        <taxon>Uroviricota</taxon>
        <taxon>Caudoviricetes</taxon>
        <taxon>Thornevirus</taxon>
        <taxon>Thornevirus SP15</taxon>
    </lineage>
</organism>
<dbReference type="InterPro" id="IPR025463">
    <property type="entry name" value="DUF4314"/>
</dbReference>
<evidence type="ECO:0000313" key="3">
    <source>
        <dbReference type="Proteomes" id="UP000203261"/>
    </source>
</evidence>
<feature type="domain" description="DUF4314" evidence="1">
    <location>
        <begin position="9"/>
        <end position="63"/>
    </location>
</feature>
<dbReference type="Proteomes" id="UP000203261">
    <property type="component" value="Segment"/>
</dbReference>
<accession>A0A127AWR5</accession>
<keyword evidence="3" id="KW-1185">Reference proteome</keyword>
<evidence type="ECO:0000313" key="2">
    <source>
        <dbReference type="EMBL" id="AMM45108.1"/>
    </source>
</evidence>
<sequence>MRSSQDLIGATVECVQMNEDPKPVPPGTRGVVQFVDDIGQIHVKWDNSSTLALIPGVDYWKIIRKGDSDV</sequence>
<dbReference type="KEGG" id="vg:29125476"/>
<proteinExistence type="predicted"/>
<name>A0A127AWR5_9CAUD</name>
<dbReference type="RefSeq" id="YP_009302697.1">
    <property type="nucleotide sequence ID" value="NC_031245.1"/>
</dbReference>
<evidence type="ECO:0000259" key="1">
    <source>
        <dbReference type="Pfam" id="PF14192"/>
    </source>
</evidence>
<reference evidence="2 3" key="1">
    <citation type="submission" date="2015-08" db="EMBL/GenBank/DDBJ databases">
        <authorList>
            <person name="Babu N.S."/>
            <person name="Beckwith C.J."/>
            <person name="Beseler K.G."/>
            <person name="Brison A."/>
            <person name="Carone J.V."/>
            <person name="Caskin T.P."/>
            <person name="Diamond M."/>
            <person name="Durham M.E."/>
            <person name="Foxe J.M."/>
            <person name="Go M."/>
            <person name="Henderson B.A."/>
            <person name="Jones I.B."/>
            <person name="McGettigan J.A."/>
            <person name="Micheletti S.J."/>
            <person name="Nasrallah M.E."/>
            <person name="Ortiz D."/>
            <person name="Piller C.R."/>
            <person name="Privatt S.R."/>
            <person name="Schneider S.L."/>
            <person name="Sharp S."/>
            <person name="Smith T.C."/>
            <person name="Stanton J.D."/>
            <person name="Ullery H.E."/>
            <person name="Wilson R.J."/>
            <person name="Serrano M.G."/>
            <person name="Buck G."/>
            <person name="Lee V."/>
            <person name="Wang Y."/>
            <person name="Carvalho R."/>
            <person name="Voegtly L."/>
            <person name="Shi R."/>
            <person name="Duckworth R."/>
            <person name="Johnson A."/>
            <person name="Loviza R."/>
            <person name="Walstead R."/>
            <person name="Shah Z."/>
            <person name="Kiflezghi M."/>
            <person name="Wade K."/>
            <person name="Ball S.L."/>
            <person name="Bradley K.W."/>
            <person name="Asai D.J."/>
            <person name="Bowman C.A."/>
            <person name="Russell D.A."/>
            <person name="Pope W.H."/>
            <person name="Jacobs-Sera D."/>
            <person name="Hendrix R.W."/>
            <person name="Hatfull G.F."/>
        </authorList>
    </citation>
    <scope>NUCLEOTIDE SEQUENCE [LARGE SCALE GENOMIC DNA]</scope>
</reference>
<dbReference type="EMBL" id="KT624200">
    <property type="protein sequence ID" value="AMM45108.1"/>
    <property type="molecule type" value="Genomic_DNA"/>
</dbReference>
<protein>
    <recommendedName>
        <fullName evidence="1">DUF4314 domain-containing protein</fullName>
    </recommendedName>
</protein>
<dbReference type="Pfam" id="PF14192">
    <property type="entry name" value="DUF4314"/>
    <property type="match status" value="1"/>
</dbReference>
<dbReference type="GeneID" id="29125476"/>
<gene>
    <name evidence="2" type="ORF">SP15_300</name>
</gene>